<evidence type="ECO:0000313" key="2">
    <source>
        <dbReference type="Proteomes" id="UP000245974"/>
    </source>
</evidence>
<dbReference type="OrthoDB" id="2880589at2"/>
<dbReference type="EMBL" id="OOGT01000064">
    <property type="protein sequence ID" value="SPL70517.1"/>
    <property type="molecule type" value="Genomic_DNA"/>
</dbReference>
<evidence type="ECO:0000313" key="1">
    <source>
        <dbReference type="EMBL" id="SPL70517.1"/>
    </source>
</evidence>
<reference evidence="2" key="1">
    <citation type="submission" date="2018-03" db="EMBL/GenBank/DDBJ databases">
        <authorList>
            <person name="Blom J."/>
        </authorList>
    </citation>
    <scope>NUCLEOTIDE SEQUENCE [LARGE SCALE GENOMIC DNA]</scope>
    <source>
        <strain evidence="2">KPC-SM-21</strain>
    </source>
</reference>
<organism evidence="1 2">
    <name type="scientific">Acinetobacter stercoris</name>
    <dbReference type="NCBI Taxonomy" id="2126983"/>
    <lineage>
        <taxon>Bacteria</taxon>
        <taxon>Pseudomonadati</taxon>
        <taxon>Pseudomonadota</taxon>
        <taxon>Gammaproteobacteria</taxon>
        <taxon>Moraxellales</taxon>
        <taxon>Moraxellaceae</taxon>
        <taxon>Acinetobacter</taxon>
    </lineage>
</organism>
<dbReference type="Proteomes" id="UP000245974">
    <property type="component" value="Unassembled WGS sequence"/>
</dbReference>
<sequence length="177" mass="21020">MIEQPRLVMSNEEVIENIKKFNSEVALYAMGNQDISITLLVENISHYRAWYAYWDKDENKYLFAPSKYIGYQNMDAKQYAELNRSYLDGRKTEIVLANWYQTLDESSDSYEDLRTKLSDYCWNHNKSLNALFRINVLKQENEKDILEKDLVDLIYKVYLGLSSENKELVKRKIMNSL</sequence>
<protein>
    <submittedName>
        <fullName evidence="1">Uncharacterized protein</fullName>
    </submittedName>
</protein>
<proteinExistence type="predicted"/>
<keyword evidence="2" id="KW-1185">Reference proteome</keyword>
<accession>A0A2U3MYL1</accession>
<dbReference type="AlphaFoldDB" id="A0A2U3MYL1"/>
<name>A0A2U3MYL1_9GAMM</name>
<dbReference type="InParanoid" id="A0A2U3MYL1"/>
<dbReference type="RefSeq" id="WP_121973984.1">
    <property type="nucleotide sequence ID" value="NZ_OOGT01000064.1"/>
</dbReference>
<gene>
    <name evidence="1" type="ORF">KPC_1695</name>
</gene>